<dbReference type="PANTHER" id="PTHR30441:SF8">
    <property type="entry name" value="DUF748 DOMAIN-CONTAINING PROTEIN"/>
    <property type="match status" value="1"/>
</dbReference>
<reference evidence="1 2" key="1">
    <citation type="submission" date="2015-02" db="EMBL/GenBank/DDBJ databases">
        <title>Single-cell genomics of uncultivated deep-branching MTB reveals a conserved set of magnetosome genes.</title>
        <authorList>
            <person name="Kolinko S."/>
            <person name="Richter M."/>
            <person name="Glockner F.O."/>
            <person name="Brachmann A."/>
            <person name="Schuler D."/>
        </authorList>
    </citation>
    <scope>NUCLEOTIDE SEQUENCE [LARGE SCALE GENOMIC DNA]</scope>
    <source>
        <strain evidence="1">SKK-01</strain>
    </source>
</reference>
<proteinExistence type="predicted"/>
<dbReference type="EMBL" id="JYNY01000497">
    <property type="protein sequence ID" value="KJJ83707.1"/>
    <property type="molecule type" value="Genomic_DNA"/>
</dbReference>
<dbReference type="PANTHER" id="PTHR30441">
    <property type="entry name" value="DUF748 DOMAIN-CONTAINING PROTEIN"/>
    <property type="match status" value="1"/>
</dbReference>
<evidence type="ECO:0000313" key="1">
    <source>
        <dbReference type="EMBL" id="KJJ83707.1"/>
    </source>
</evidence>
<dbReference type="InterPro" id="IPR052894">
    <property type="entry name" value="AsmA-related"/>
</dbReference>
<evidence type="ECO:0000313" key="2">
    <source>
        <dbReference type="Proteomes" id="UP000033428"/>
    </source>
</evidence>
<name>A0A0F0CKF3_9BACT</name>
<keyword evidence="2" id="KW-1185">Reference proteome</keyword>
<dbReference type="AlphaFoldDB" id="A0A0F0CKF3"/>
<accession>A0A0F0CKF3</accession>
<gene>
    <name evidence="1" type="ORF">OMAG_002428</name>
</gene>
<comment type="caution">
    <text evidence="1">The sequence shown here is derived from an EMBL/GenBank/DDBJ whole genome shotgun (WGS) entry which is preliminary data.</text>
</comment>
<protein>
    <submittedName>
        <fullName evidence="1">Secreted protein</fullName>
    </submittedName>
</protein>
<dbReference type="GO" id="GO:0090313">
    <property type="term" value="P:regulation of protein targeting to membrane"/>
    <property type="evidence" value="ECO:0007669"/>
    <property type="project" value="TreeGrafter"/>
</dbReference>
<sequence>MKISSRDISIFLILLALSSAFSFYNKNSVSPVIANYNSNPPSIEKAEYTSSTSANSNPLQKLIQKALRKTNIYPGKIYYAPPTGFIIKSMRIGHGSRPENEILFIKKCTVYINPLALFAQRRLSITLIFQGVRVKERIFAANGIICVESGKFLEFKGILPSFVENITIVDIKSYVARVGTLGDDFGETLGGVIKFDNNGISYLKLRMVYDNIVYKCRLNKVPFSDSIYIIKIDSNYIDLDAVTQISSKEIYFEKLTGNLFNTKINYTGTITNFLAPPKLKILFKGETLINLEKLIFLADKEKTYHILPKKLKIFIPFLMDTGNLIKNNNITGNILLKCMIRGNGPLIHKCDLDSDISSEFIIFKNHKLQNLKGTASMVNNTLHIPEIKATACGGKLSLKGDVKLYRTDLPYKFFIKLSDVKPALLFNTSSNNPIDNTGTLDYFLDINGNAASNDSISGDAKLNIKDSTIEALPLLKPFWQTAAEFINKSYNYTPSEFTGLNATFNISKGKILSRDFILYSKDMYLKARGIIDFYNNIDYNFEIRTRRIINRKNTTKDQWGMTNEVFNTGRLLAQGVFTGTLTHPEVNFIEHKNKP</sequence>
<dbReference type="GO" id="GO:0005886">
    <property type="term" value="C:plasma membrane"/>
    <property type="evidence" value="ECO:0007669"/>
    <property type="project" value="TreeGrafter"/>
</dbReference>
<dbReference type="Proteomes" id="UP000033428">
    <property type="component" value="Unassembled WGS sequence"/>
</dbReference>
<organism evidence="1 2">
    <name type="scientific">Candidatus Omnitrophus magneticus</name>
    <dbReference type="NCBI Taxonomy" id="1609969"/>
    <lineage>
        <taxon>Bacteria</taxon>
        <taxon>Pseudomonadati</taxon>
        <taxon>Candidatus Omnitrophota</taxon>
        <taxon>Candidatus Omnitrophus</taxon>
    </lineage>
</organism>